<gene>
    <name evidence="2" type="ORF">F5147DRAFT_780538</name>
</gene>
<organism evidence="2 3">
    <name type="scientific">Suillus discolor</name>
    <dbReference type="NCBI Taxonomy" id="1912936"/>
    <lineage>
        <taxon>Eukaryota</taxon>
        <taxon>Fungi</taxon>
        <taxon>Dikarya</taxon>
        <taxon>Basidiomycota</taxon>
        <taxon>Agaricomycotina</taxon>
        <taxon>Agaricomycetes</taxon>
        <taxon>Agaricomycetidae</taxon>
        <taxon>Boletales</taxon>
        <taxon>Suillineae</taxon>
        <taxon>Suillaceae</taxon>
        <taxon>Suillus</taxon>
    </lineage>
</organism>
<proteinExistence type="predicted"/>
<evidence type="ECO:0000256" key="1">
    <source>
        <dbReference type="SAM" id="MobiDB-lite"/>
    </source>
</evidence>
<evidence type="ECO:0000313" key="2">
    <source>
        <dbReference type="EMBL" id="KAG2089745.1"/>
    </source>
</evidence>
<feature type="region of interest" description="Disordered" evidence="1">
    <location>
        <begin position="16"/>
        <end position="53"/>
    </location>
</feature>
<keyword evidence="3" id="KW-1185">Reference proteome</keyword>
<dbReference type="EMBL" id="JABBWM010000109">
    <property type="protein sequence ID" value="KAG2089745.1"/>
    <property type="molecule type" value="Genomic_DNA"/>
</dbReference>
<dbReference type="AlphaFoldDB" id="A0A9P7EV12"/>
<name>A0A9P7EV12_9AGAM</name>
<dbReference type="OrthoDB" id="10377026at2759"/>
<protein>
    <submittedName>
        <fullName evidence="2">Uncharacterized protein</fullName>
    </submittedName>
</protein>
<evidence type="ECO:0000313" key="3">
    <source>
        <dbReference type="Proteomes" id="UP000823399"/>
    </source>
</evidence>
<sequence>MLLVTKTQAYKLQAAKPLAKHVPSKKAQPPTRFSRAEQKVVQDSLDDSNTEQPMDLVTTYPDPPAQPTVPPLEPALVLATAQSLTCIWEAQIRSPAPRNPLEPEPTARDILHSMHNLGRHFDLLATNEWVDALDERLDSVEEQLDIRLTVLEQRLNTLAKQWKATSSTVGNLSMGLHKLKDNVALHRPCEHIGGSIASQQQNAALLPWTLQNAGSGNEGMAISQIGRPPRGWTEPGNIRRGHNSGRSTSAAQIPGASLSLLSSPPSS</sequence>
<dbReference type="GeneID" id="64704731"/>
<accession>A0A9P7EV12</accession>
<dbReference type="Proteomes" id="UP000823399">
    <property type="component" value="Unassembled WGS sequence"/>
</dbReference>
<feature type="compositionally biased region" description="Low complexity" evidence="1">
    <location>
        <begin position="257"/>
        <end position="267"/>
    </location>
</feature>
<reference evidence="2" key="1">
    <citation type="journal article" date="2020" name="New Phytol.">
        <title>Comparative genomics reveals dynamic genome evolution in host specialist ectomycorrhizal fungi.</title>
        <authorList>
            <person name="Lofgren L.A."/>
            <person name="Nguyen N.H."/>
            <person name="Vilgalys R."/>
            <person name="Ruytinx J."/>
            <person name="Liao H.L."/>
            <person name="Branco S."/>
            <person name="Kuo A."/>
            <person name="LaButti K."/>
            <person name="Lipzen A."/>
            <person name="Andreopoulos W."/>
            <person name="Pangilinan J."/>
            <person name="Riley R."/>
            <person name="Hundley H."/>
            <person name="Na H."/>
            <person name="Barry K."/>
            <person name="Grigoriev I.V."/>
            <person name="Stajich J.E."/>
            <person name="Kennedy P.G."/>
        </authorList>
    </citation>
    <scope>NUCLEOTIDE SEQUENCE</scope>
    <source>
        <strain evidence="2">FC423</strain>
    </source>
</reference>
<feature type="region of interest" description="Disordered" evidence="1">
    <location>
        <begin position="217"/>
        <end position="267"/>
    </location>
</feature>
<comment type="caution">
    <text evidence="2">The sequence shown here is derived from an EMBL/GenBank/DDBJ whole genome shotgun (WGS) entry which is preliminary data.</text>
</comment>
<dbReference type="RefSeq" id="XP_041285997.1">
    <property type="nucleotide sequence ID" value="XM_041442472.1"/>
</dbReference>